<feature type="compositionally biased region" description="Basic residues" evidence="1">
    <location>
        <begin position="84"/>
        <end position="93"/>
    </location>
</feature>
<proteinExistence type="predicted"/>
<evidence type="ECO:0000313" key="2">
    <source>
        <dbReference type="EMBL" id="KAH9296928.1"/>
    </source>
</evidence>
<keyword evidence="3" id="KW-1185">Reference proteome</keyword>
<comment type="caution">
    <text evidence="2">The sequence shown here is derived from an EMBL/GenBank/DDBJ whole genome shotgun (WGS) entry which is preliminary data.</text>
</comment>
<reference evidence="2 3" key="1">
    <citation type="journal article" date="2021" name="Nat. Plants">
        <title>The Taxus genome provides insights into paclitaxel biosynthesis.</title>
        <authorList>
            <person name="Xiong X."/>
            <person name="Gou J."/>
            <person name="Liao Q."/>
            <person name="Li Y."/>
            <person name="Zhou Q."/>
            <person name="Bi G."/>
            <person name="Li C."/>
            <person name="Du R."/>
            <person name="Wang X."/>
            <person name="Sun T."/>
            <person name="Guo L."/>
            <person name="Liang H."/>
            <person name="Lu P."/>
            <person name="Wu Y."/>
            <person name="Zhang Z."/>
            <person name="Ro D.K."/>
            <person name="Shang Y."/>
            <person name="Huang S."/>
            <person name="Yan J."/>
        </authorList>
    </citation>
    <scope>NUCLEOTIDE SEQUENCE [LARGE SCALE GENOMIC DNA]</scope>
    <source>
        <strain evidence="2">Ta-2019</strain>
    </source>
</reference>
<evidence type="ECO:0000313" key="3">
    <source>
        <dbReference type="Proteomes" id="UP000824469"/>
    </source>
</evidence>
<dbReference type="AlphaFoldDB" id="A0AA38CHB3"/>
<accession>A0AA38CHB3</accession>
<name>A0AA38CHB3_TAXCH</name>
<feature type="region of interest" description="Disordered" evidence="1">
    <location>
        <begin position="1"/>
        <end position="99"/>
    </location>
</feature>
<organism evidence="2 3">
    <name type="scientific">Taxus chinensis</name>
    <name type="common">Chinese yew</name>
    <name type="synonym">Taxus wallichiana var. chinensis</name>
    <dbReference type="NCBI Taxonomy" id="29808"/>
    <lineage>
        <taxon>Eukaryota</taxon>
        <taxon>Viridiplantae</taxon>
        <taxon>Streptophyta</taxon>
        <taxon>Embryophyta</taxon>
        <taxon>Tracheophyta</taxon>
        <taxon>Spermatophyta</taxon>
        <taxon>Pinopsida</taxon>
        <taxon>Pinidae</taxon>
        <taxon>Conifers II</taxon>
        <taxon>Cupressales</taxon>
        <taxon>Taxaceae</taxon>
        <taxon>Taxus</taxon>
    </lineage>
</organism>
<gene>
    <name evidence="2" type="ORF">KI387_028610</name>
</gene>
<evidence type="ECO:0000256" key="1">
    <source>
        <dbReference type="SAM" id="MobiDB-lite"/>
    </source>
</evidence>
<protein>
    <submittedName>
        <fullName evidence="2">Uncharacterized protein</fullName>
    </submittedName>
</protein>
<feature type="compositionally biased region" description="Basic and acidic residues" evidence="1">
    <location>
        <begin position="1"/>
        <end position="10"/>
    </location>
</feature>
<feature type="non-terminal residue" evidence="2">
    <location>
        <position position="120"/>
    </location>
</feature>
<dbReference type="EMBL" id="JAHRHJ020000010">
    <property type="protein sequence ID" value="KAH9296928.1"/>
    <property type="molecule type" value="Genomic_DNA"/>
</dbReference>
<dbReference type="Proteomes" id="UP000824469">
    <property type="component" value="Unassembled WGS sequence"/>
</dbReference>
<sequence length="120" mass="12934">MAMVAKRSDQMKSGGNDLRSGGGNGSVARASAVQRGGVTMDPMSLGKSGVLQGRYDKEKERSPFNPNLNTSKSVRDAFGSEAGRKRHEPHSKTKTYATDSKLTSFKDILRAIGGYTPRNQ</sequence>